<reference evidence="1 2" key="1">
    <citation type="submission" date="2023-07" db="EMBL/GenBank/DDBJ databases">
        <title>Sorghum-associated microbial communities from plants grown in Nebraska, USA.</title>
        <authorList>
            <person name="Schachtman D."/>
        </authorList>
    </citation>
    <scope>NUCLEOTIDE SEQUENCE [LARGE SCALE GENOMIC DNA]</scope>
    <source>
        <strain evidence="1 2">596</strain>
    </source>
</reference>
<gene>
    <name evidence="1" type="ORF">J2W50_004477</name>
</gene>
<name>A0ABU1PJZ3_9BURK</name>
<organism evidence="1 2">
    <name type="scientific">Herbaspirillum frisingense</name>
    <dbReference type="NCBI Taxonomy" id="92645"/>
    <lineage>
        <taxon>Bacteria</taxon>
        <taxon>Pseudomonadati</taxon>
        <taxon>Pseudomonadota</taxon>
        <taxon>Betaproteobacteria</taxon>
        <taxon>Burkholderiales</taxon>
        <taxon>Oxalobacteraceae</taxon>
        <taxon>Herbaspirillum</taxon>
    </lineage>
</organism>
<accession>A0ABU1PJZ3</accession>
<dbReference type="RefSeq" id="WP_146012856.1">
    <property type="nucleotide sequence ID" value="NZ_JAVDSJ010000006.1"/>
</dbReference>
<dbReference type="Proteomes" id="UP001260715">
    <property type="component" value="Unassembled WGS sequence"/>
</dbReference>
<keyword evidence="2" id="KW-1185">Reference proteome</keyword>
<dbReference type="EMBL" id="JAVDSJ010000006">
    <property type="protein sequence ID" value="MDR6586253.1"/>
    <property type="molecule type" value="Genomic_DNA"/>
</dbReference>
<evidence type="ECO:0000313" key="1">
    <source>
        <dbReference type="EMBL" id="MDR6586253.1"/>
    </source>
</evidence>
<protein>
    <submittedName>
        <fullName evidence="1">Uncharacterized protein</fullName>
    </submittedName>
</protein>
<sequence>MSAERRMPQGLRRFFHASGRVACTGAAGLDVALVPGFCGKLKLVKLLNTKLNIGYFTEIQN</sequence>
<evidence type="ECO:0000313" key="2">
    <source>
        <dbReference type="Proteomes" id="UP001260715"/>
    </source>
</evidence>
<proteinExistence type="predicted"/>
<comment type="caution">
    <text evidence="1">The sequence shown here is derived from an EMBL/GenBank/DDBJ whole genome shotgun (WGS) entry which is preliminary data.</text>
</comment>